<dbReference type="EMBL" id="WBVT01000013">
    <property type="protein sequence ID" value="KAB7790404.1"/>
    <property type="molecule type" value="Genomic_DNA"/>
</dbReference>
<evidence type="ECO:0000313" key="6">
    <source>
        <dbReference type="Proteomes" id="UP000441772"/>
    </source>
</evidence>
<organism evidence="5 6">
    <name type="scientific">Bifidobacterium leontopitheci</name>
    <dbReference type="NCBI Taxonomy" id="2650774"/>
    <lineage>
        <taxon>Bacteria</taxon>
        <taxon>Bacillati</taxon>
        <taxon>Actinomycetota</taxon>
        <taxon>Actinomycetes</taxon>
        <taxon>Bifidobacteriales</taxon>
        <taxon>Bifidobacteriaceae</taxon>
        <taxon>Bifidobacterium</taxon>
    </lineage>
</organism>
<accession>A0A6I1GFL2</accession>
<dbReference type="RefSeq" id="WP_152234438.1">
    <property type="nucleotide sequence ID" value="NZ_JBHSKZ010000006.1"/>
</dbReference>
<dbReference type="GO" id="GO:0000976">
    <property type="term" value="F:transcription cis-regulatory region binding"/>
    <property type="evidence" value="ECO:0007669"/>
    <property type="project" value="TreeGrafter"/>
</dbReference>
<dbReference type="CDD" id="cd01392">
    <property type="entry name" value="HTH_LacI"/>
    <property type="match status" value="1"/>
</dbReference>
<dbReference type="PANTHER" id="PTHR30146:SF109">
    <property type="entry name" value="HTH-TYPE TRANSCRIPTIONAL REGULATOR GALS"/>
    <property type="match status" value="1"/>
</dbReference>
<dbReference type="InterPro" id="IPR028082">
    <property type="entry name" value="Peripla_BP_I"/>
</dbReference>
<keyword evidence="3" id="KW-0804">Transcription</keyword>
<keyword evidence="1" id="KW-0805">Transcription regulation</keyword>
<evidence type="ECO:0000256" key="3">
    <source>
        <dbReference type="ARBA" id="ARBA00023163"/>
    </source>
</evidence>
<dbReference type="SUPFAM" id="SSF47413">
    <property type="entry name" value="lambda repressor-like DNA-binding domains"/>
    <property type="match status" value="1"/>
</dbReference>
<sequence>MTAKQSVHKRPSMFDVAKLAGVSHQTVSRVINNSPDVSDATREKVQQAIATLGYRPSNSARALASRRSRTIGLIAGGMKFYGPLSTISSIESVARHHGLFLSVMMVHEALCSQSEFENLCGTFNEQNVDAFIMLTPTDVMFEDSCYTRISQPRVIATSTHGELSVNEGLRLIHPGDRGRTRIVGIDQWGAMSDIVNLLAEYGHRRTLYFAGPQEWRDARTRLDAWVSLTRAKSISSVTVRCSTWDASEAYGRMNHILDAIGSQGGELPTAVVAANDNQALGVARACYEHGVNIPRDISLVGYDDMPGMDSVIPPLTTVQPDFEALGTAVMRQVLHLLGESDEVSLPVTAHGVGLVPAKVIRRKSLGPASGR</sequence>
<dbReference type="Gene3D" id="1.10.260.40">
    <property type="entry name" value="lambda repressor-like DNA-binding domains"/>
    <property type="match status" value="1"/>
</dbReference>
<dbReference type="InterPro" id="IPR000843">
    <property type="entry name" value="HTH_LacI"/>
</dbReference>
<dbReference type="PROSITE" id="PS50932">
    <property type="entry name" value="HTH_LACI_2"/>
    <property type="match status" value="1"/>
</dbReference>
<evidence type="ECO:0000256" key="1">
    <source>
        <dbReference type="ARBA" id="ARBA00023015"/>
    </source>
</evidence>
<dbReference type="Pfam" id="PF13377">
    <property type="entry name" value="Peripla_BP_3"/>
    <property type="match status" value="1"/>
</dbReference>
<evidence type="ECO:0000259" key="4">
    <source>
        <dbReference type="PROSITE" id="PS50932"/>
    </source>
</evidence>
<dbReference type="Gene3D" id="3.40.50.2300">
    <property type="match status" value="2"/>
</dbReference>
<comment type="caution">
    <text evidence="5">The sequence shown here is derived from an EMBL/GenBank/DDBJ whole genome shotgun (WGS) entry which is preliminary data.</text>
</comment>
<dbReference type="InterPro" id="IPR046335">
    <property type="entry name" value="LacI/GalR-like_sensor"/>
</dbReference>
<dbReference type="SUPFAM" id="SSF53822">
    <property type="entry name" value="Periplasmic binding protein-like I"/>
    <property type="match status" value="1"/>
</dbReference>
<reference evidence="5 6" key="1">
    <citation type="submission" date="2019-09" db="EMBL/GenBank/DDBJ databases">
        <title>Characterization of the phylogenetic diversity of two novel species belonging to the genus Bifidobacterium: Bifidobacterium cebidarum sp. nov. and Bifidobacterium leontopitheci sp. nov.</title>
        <authorList>
            <person name="Lugli G.A."/>
            <person name="Duranti S."/>
            <person name="Milani C."/>
            <person name="Turroni F."/>
            <person name="Ventura M."/>
        </authorList>
    </citation>
    <scope>NUCLEOTIDE SEQUENCE [LARGE SCALE GENOMIC DNA]</scope>
    <source>
        <strain evidence="5 6">LMG 31471</strain>
    </source>
</reference>
<dbReference type="Pfam" id="PF00356">
    <property type="entry name" value="LacI"/>
    <property type="match status" value="1"/>
</dbReference>
<evidence type="ECO:0000256" key="2">
    <source>
        <dbReference type="ARBA" id="ARBA00023125"/>
    </source>
</evidence>
<feature type="domain" description="HTH lacI-type" evidence="4">
    <location>
        <begin position="11"/>
        <end position="65"/>
    </location>
</feature>
<name>A0A6I1GFL2_9BIFI</name>
<proteinExistence type="predicted"/>
<dbReference type="AlphaFoldDB" id="A0A6I1GFL2"/>
<gene>
    <name evidence="5" type="ORF">F7D09_1090</name>
</gene>
<dbReference type="PANTHER" id="PTHR30146">
    <property type="entry name" value="LACI-RELATED TRANSCRIPTIONAL REPRESSOR"/>
    <property type="match status" value="1"/>
</dbReference>
<dbReference type="GO" id="GO:0003700">
    <property type="term" value="F:DNA-binding transcription factor activity"/>
    <property type="evidence" value="ECO:0007669"/>
    <property type="project" value="TreeGrafter"/>
</dbReference>
<dbReference type="SMART" id="SM00354">
    <property type="entry name" value="HTH_LACI"/>
    <property type="match status" value="1"/>
</dbReference>
<dbReference type="InterPro" id="IPR010982">
    <property type="entry name" value="Lambda_DNA-bd_dom_sf"/>
</dbReference>
<evidence type="ECO:0000313" key="5">
    <source>
        <dbReference type="EMBL" id="KAB7790404.1"/>
    </source>
</evidence>
<dbReference type="PROSITE" id="PS00356">
    <property type="entry name" value="HTH_LACI_1"/>
    <property type="match status" value="1"/>
</dbReference>
<keyword evidence="2" id="KW-0238">DNA-binding</keyword>
<protein>
    <submittedName>
        <fullName evidence="5">LacI family transcriptional regulator</fullName>
    </submittedName>
</protein>
<dbReference type="Proteomes" id="UP000441772">
    <property type="component" value="Unassembled WGS sequence"/>
</dbReference>
<keyword evidence="6" id="KW-1185">Reference proteome</keyword>